<sequence length="47" mass="5317">MDEFEKRNDSEEQTSSYSKDTVNDPIASTEGQTLDESGGVHPRLMRK</sequence>
<protein>
    <submittedName>
        <fullName evidence="2">Uncharacterized protein</fullName>
    </submittedName>
</protein>
<gene>
    <name evidence="2" type="ORF">IAD17_00430</name>
</gene>
<proteinExistence type="predicted"/>
<comment type="caution">
    <text evidence="2">The sequence shown here is derived from an EMBL/GenBank/DDBJ whole genome shotgun (WGS) entry which is preliminary data.</text>
</comment>
<name>A0A9D1HW55_9ACTN</name>
<reference evidence="2" key="1">
    <citation type="submission" date="2020-10" db="EMBL/GenBank/DDBJ databases">
        <authorList>
            <person name="Gilroy R."/>
        </authorList>
    </citation>
    <scope>NUCLEOTIDE SEQUENCE</scope>
    <source>
        <strain evidence="2">ChiHjej12B11-29160</strain>
    </source>
</reference>
<organism evidence="2 3">
    <name type="scientific">Candidatus Coprovicinus avistercoris</name>
    <dbReference type="NCBI Taxonomy" id="2840754"/>
    <lineage>
        <taxon>Bacteria</taxon>
        <taxon>Bacillati</taxon>
        <taxon>Actinomycetota</taxon>
        <taxon>Coriobacteriia</taxon>
        <taxon>Coriobacteriales</taxon>
        <taxon>Coriobacteriaceae</taxon>
        <taxon>Coriobacteriaceae incertae sedis</taxon>
        <taxon>Candidatus Coprovicinus</taxon>
    </lineage>
</organism>
<evidence type="ECO:0000313" key="2">
    <source>
        <dbReference type="EMBL" id="HIU23387.1"/>
    </source>
</evidence>
<reference evidence="2" key="2">
    <citation type="journal article" date="2021" name="PeerJ">
        <title>Extensive microbial diversity within the chicken gut microbiome revealed by metagenomics and culture.</title>
        <authorList>
            <person name="Gilroy R."/>
            <person name="Ravi A."/>
            <person name="Getino M."/>
            <person name="Pursley I."/>
            <person name="Horton D.L."/>
            <person name="Alikhan N.F."/>
            <person name="Baker D."/>
            <person name="Gharbi K."/>
            <person name="Hall N."/>
            <person name="Watson M."/>
            <person name="Adriaenssens E.M."/>
            <person name="Foster-Nyarko E."/>
            <person name="Jarju S."/>
            <person name="Secka A."/>
            <person name="Antonio M."/>
            <person name="Oren A."/>
            <person name="Chaudhuri R.R."/>
            <person name="La Ragione R."/>
            <person name="Hildebrand F."/>
            <person name="Pallen M.J."/>
        </authorList>
    </citation>
    <scope>NUCLEOTIDE SEQUENCE</scope>
    <source>
        <strain evidence="2">ChiHjej12B11-29160</strain>
    </source>
</reference>
<evidence type="ECO:0000256" key="1">
    <source>
        <dbReference type="SAM" id="MobiDB-lite"/>
    </source>
</evidence>
<evidence type="ECO:0000313" key="3">
    <source>
        <dbReference type="Proteomes" id="UP000824078"/>
    </source>
</evidence>
<dbReference type="EMBL" id="DVMQ01000002">
    <property type="protein sequence ID" value="HIU23387.1"/>
    <property type="molecule type" value="Genomic_DNA"/>
</dbReference>
<accession>A0A9D1HW55</accession>
<dbReference type="AlphaFoldDB" id="A0A9D1HW55"/>
<feature type="region of interest" description="Disordered" evidence="1">
    <location>
        <begin position="1"/>
        <end position="47"/>
    </location>
</feature>
<dbReference type="Proteomes" id="UP000824078">
    <property type="component" value="Unassembled WGS sequence"/>
</dbReference>
<feature type="compositionally biased region" description="Basic and acidic residues" evidence="1">
    <location>
        <begin position="1"/>
        <end position="10"/>
    </location>
</feature>